<dbReference type="EMBL" id="WTUW01000002">
    <property type="protein sequence ID" value="MZR31222.1"/>
    <property type="molecule type" value="Genomic_DNA"/>
</dbReference>
<proteinExistence type="predicted"/>
<reference evidence="1 2" key="1">
    <citation type="submission" date="2019-12" db="EMBL/GenBank/DDBJ databases">
        <title>Snethiella sp. nov. sp. isolated from sea sand.</title>
        <authorList>
            <person name="Kim J."/>
            <person name="Jeong S.E."/>
            <person name="Jung H.S."/>
            <person name="Jeon C.O."/>
        </authorList>
    </citation>
    <scope>NUCLEOTIDE SEQUENCE [LARGE SCALE GENOMIC DNA]</scope>
    <source>
        <strain evidence="1 2">DP05</strain>
    </source>
</reference>
<accession>A0A6L8W9V1</accession>
<protein>
    <recommendedName>
        <fullName evidence="3">EthD domain-containing protein</fullName>
    </recommendedName>
</protein>
<organism evidence="1 2">
    <name type="scientific">Sneathiella litorea</name>
    <dbReference type="NCBI Taxonomy" id="2606216"/>
    <lineage>
        <taxon>Bacteria</taxon>
        <taxon>Pseudomonadati</taxon>
        <taxon>Pseudomonadota</taxon>
        <taxon>Alphaproteobacteria</taxon>
        <taxon>Sneathiellales</taxon>
        <taxon>Sneathiellaceae</taxon>
        <taxon>Sneathiella</taxon>
    </lineage>
</organism>
<comment type="caution">
    <text evidence="1">The sequence shown here is derived from an EMBL/GenBank/DDBJ whole genome shotgun (WGS) entry which is preliminary data.</text>
</comment>
<dbReference type="RefSeq" id="WP_161315747.1">
    <property type="nucleotide sequence ID" value="NZ_WTUW01000002.1"/>
</dbReference>
<sequence length="237" mass="27336">MTKTRKNPLGSGLMMFWADIERAHILRYQEWHNCEHIPERVSIPGFRNGRRYRSFDHDAQFVMFYETDAPSIFNSEPYLKALNNPTPWTKEALTYFREPVRNIYELINCKGGPAEFVSPYLATLRFNLQTSGEEELLAAYSDIWLTALCDLDHVTEARLYQVDEEISSIMTSERKIYGGGPGQQKYLAFIAADRPFEEIGNPIMAASEKIFGDNSGRIDEFTNLSWLEISHEKTSDK</sequence>
<dbReference type="Proteomes" id="UP000476030">
    <property type="component" value="Unassembled WGS sequence"/>
</dbReference>
<dbReference type="AlphaFoldDB" id="A0A6L8W9V1"/>
<evidence type="ECO:0000313" key="1">
    <source>
        <dbReference type="EMBL" id="MZR31222.1"/>
    </source>
</evidence>
<keyword evidence="2" id="KW-1185">Reference proteome</keyword>
<evidence type="ECO:0008006" key="3">
    <source>
        <dbReference type="Google" id="ProtNLM"/>
    </source>
</evidence>
<gene>
    <name evidence="1" type="ORF">GQE98_11330</name>
</gene>
<evidence type="ECO:0000313" key="2">
    <source>
        <dbReference type="Proteomes" id="UP000476030"/>
    </source>
</evidence>
<name>A0A6L8W9V1_9PROT</name>